<comment type="similarity">
    <text evidence="2">Belongs to the class-I pyridoxal-phosphate-dependent aminotransferase family.</text>
</comment>
<dbReference type="Proteomes" id="UP000245539">
    <property type="component" value="Unassembled WGS sequence"/>
</dbReference>
<dbReference type="Gene3D" id="3.40.640.10">
    <property type="entry name" value="Type I PLP-dependent aspartate aminotransferase-like (Major domain)"/>
    <property type="match status" value="1"/>
</dbReference>
<dbReference type="CDD" id="cd00609">
    <property type="entry name" value="AAT_like"/>
    <property type="match status" value="1"/>
</dbReference>
<dbReference type="OrthoDB" id="9803354at2"/>
<evidence type="ECO:0000313" key="9">
    <source>
        <dbReference type="Proteomes" id="UP000245539"/>
    </source>
</evidence>
<dbReference type="InterPro" id="IPR004839">
    <property type="entry name" value="Aminotransferase_I/II_large"/>
</dbReference>
<keyword evidence="4 8" id="KW-0808">Transferase</keyword>
<dbReference type="PANTHER" id="PTHR46383">
    <property type="entry name" value="ASPARTATE AMINOTRANSFERASE"/>
    <property type="match status" value="1"/>
</dbReference>
<evidence type="ECO:0000256" key="3">
    <source>
        <dbReference type="ARBA" id="ARBA00022576"/>
    </source>
</evidence>
<gene>
    <name evidence="8" type="ORF">DKW60_21175</name>
</gene>
<dbReference type="GO" id="GO:0008483">
    <property type="term" value="F:transaminase activity"/>
    <property type="evidence" value="ECO:0007669"/>
    <property type="project" value="UniProtKB-KW"/>
</dbReference>
<organism evidence="8 9">
    <name type="scientific">Leucothrix pacifica</name>
    <dbReference type="NCBI Taxonomy" id="1247513"/>
    <lineage>
        <taxon>Bacteria</taxon>
        <taxon>Pseudomonadati</taxon>
        <taxon>Pseudomonadota</taxon>
        <taxon>Gammaproteobacteria</taxon>
        <taxon>Thiotrichales</taxon>
        <taxon>Thiotrichaceae</taxon>
        <taxon>Leucothrix</taxon>
    </lineage>
</organism>
<protein>
    <submittedName>
        <fullName evidence="8">Aminotransferase</fullName>
    </submittedName>
</protein>
<name>A0A317C7X8_9GAMM</name>
<dbReference type="Pfam" id="PF00155">
    <property type="entry name" value="Aminotran_1_2"/>
    <property type="match status" value="1"/>
</dbReference>
<dbReference type="EMBL" id="QGKM01000090">
    <property type="protein sequence ID" value="PWQ92410.1"/>
    <property type="molecule type" value="Genomic_DNA"/>
</dbReference>
<feature type="region of interest" description="Disordered" evidence="6">
    <location>
        <begin position="390"/>
        <end position="411"/>
    </location>
</feature>
<comment type="caution">
    <text evidence="8">The sequence shown here is derived from an EMBL/GenBank/DDBJ whole genome shotgun (WGS) entry which is preliminary data.</text>
</comment>
<evidence type="ECO:0000256" key="6">
    <source>
        <dbReference type="SAM" id="MobiDB-lite"/>
    </source>
</evidence>
<dbReference type="InterPro" id="IPR015424">
    <property type="entry name" value="PyrdxlP-dep_Trfase"/>
</dbReference>
<dbReference type="InterPro" id="IPR015421">
    <property type="entry name" value="PyrdxlP-dep_Trfase_major"/>
</dbReference>
<dbReference type="SUPFAM" id="SSF53383">
    <property type="entry name" value="PLP-dependent transferases"/>
    <property type="match status" value="1"/>
</dbReference>
<proteinExistence type="inferred from homology"/>
<dbReference type="InterPro" id="IPR050596">
    <property type="entry name" value="AspAT/PAT-like"/>
</dbReference>
<dbReference type="GO" id="GO:0006520">
    <property type="term" value="P:amino acid metabolic process"/>
    <property type="evidence" value="ECO:0007669"/>
    <property type="project" value="InterPro"/>
</dbReference>
<dbReference type="Gene3D" id="3.90.1150.10">
    <property type="entry name" value="Aspartate Aminotransferase, domain 1"/>
    <property type="match status" value="1"/>
</dbReference>
<dbReference type="GO" id="GO:0030170">
    <property type="term" value="F:pyridoxal phosphate binding"/>
    <property type="evidence" value="ECO:0007669"/>
    <property type="project" value="InterPro"/>
</dbReference>
<dbReference type="PANTHER" id="PTHR46383:SF1">
    <property type="entry name" value="ASPARTATE AMINOTRANSFERASE"/>
    <property type="match status" value="1"/>
</dbReference>
<evidence type="ECO:0000256" key="2">
    <source>
        <dbReference type="ARBA" id="ARBA00007441"/>
    </source>
</evidence>
<dbReference type="AlphaFoldDB" id="A0A317C7X8"/>
<evidence type="ECO:0000256" key="4">
    <source>
        <dbReference type="ARBA" id="ARBA00022679"/>
    </source>
</evidence>
<keyword evidence="9" id="KW-1185">Reference proteome</keyword>
<evidence type="ECO:0000259" key="7">
    <source>
        <dbReference type="Pfam" id="PF00155"/>
    </source>
</evidence>
<dbReference type="RefSeq" id="WP_109839660.1">
    <property type="nucleotide sequence ID" value="NZ_QGKM01000090.1"/>
</dbReference>
<sequence length="411" mass="44210">MKYAAVTQRLATLGSEKWVIHDRARQLIASGKDVVELTIGEPDVATPDYLIETASAAMQQGRTAYSNGRGEDNLREVLAERYSQRLKRTITDQQILCFPGTQTALYAVMQGIAESGDEVLVGDPMYATYEGVIASSGATTVPVPLRPENDFRLSAADLEARVTEKTTAILMNTPHNPTGAVLTAQDIEDIAEVAVKHDLWLLVDEVYEELVFSDAIFVSPLVSEAIAERVIVVSSISKSHAAPGFRSGWCVGSEEFCGRLLPLSETMLFGNQPFIADMTAQAVSAPSPIAEGMVARFEARAHLLAERLHAESNLKVSLPKAGMFALVDVSATGMSGYDYAVDLLENAGVAVMPGSAFGETLVDWVRVALTTEDDLFVEGCDRMIKHANCHANPHASSSSNPTSSTNTINGE</sequence>
<keyword evidence="5" id="KW-0663">Pyridoxal phosphate</keyword>
<comment type="cofactor">
    <cofactor evidence="1">
        <name>pyridoxal 5'-phosphate</name>
        <dbReference type="ChEBI" id="CHEBI:597326"/>
    </cofactor>
</comment>
<reference evidence="8 9" key="1">
    <citation type="submission" date="2018-05" db="EMBL/GenBank/DDBJ databases">
        <title>Leucothrix arctica sp. nov., isolated from Arctic seawater.</title>
        <authorList>
            <person name="Choi A."/>
            <person name="Baek K."/>
        </authorList>
    </citation>
    <scope>NUCLEOTIDE SEQUENCE [LARGE SCALE GENOMIC DNA]</scope>
    <source>
        <strain evidence="8 9">JCM 18388</strain>
    </source>
</reference>
<accession>A0A317C7X8</accession>
<keyword evidence="3 8" id="KW-0032">Aminotransferase</keyword>
<evidence type="ECO:0000256" key="5">
    <source>
        <dbReference type="ARBA" id="ARBA00022898"/>
    </source>
</evidence>
<evidence type="ECO:0000313" key="8">
    <source>
        <dbReference type="EMBL" id="PWQ92410.1"/>
    </source>
</evidence>
<evidence type="ECO:0000256" key="1">
    <source>
        <dbReference type="ARBA" id="ARBA00001933"/>
    </source>
</evidence>
<dbReference type="InterPro" id="IPR015422">
    <property type="entry name" value="PyrdxlP-dep_Trfase_small"/>
</dbReference>
<feature type="domain" description="Aminotransferase class I/classII large" evidence="7">
    <location>
        <begin position="32"/>
        <end position="374"/>
    </location>
</feature>